<dbReference type="PANTHER" id="PTHR30292:SF0">
    <property type="entry name" value="5-OXOPROLINASE SUBUNIT A"/>
    <property type="match status" value="1"/>
</dbReference>
<dbReference type="EC" id="3.5.2.9" evidence="1"/>
<keyword evidence="3" id="KW-1185">Reference proteome</keyword>
<evidence type="ECO:0000313" key="2">
    <source>
        <dbReference type="EMBL" id="UOP05031.1"/>
    </source>
</evidence>
<reference evidence="2" key="2">
    <citation type="submission" date="2024-09" db="EMBL/GenBank/DDBJ databases">
        <authorList>
            <person name="Veyrier F.J."/>
        </authorList>
    </citation>
    <scope>NUCLEOTIDE SEQUENCE</scope>
    <source>
        <strain evidence="2">17694</strain>
    </source>
</reference>
<dbReference type="GO" id="GO:0005524">
    <property type="term" value="F:ATP binding"/>
    <property type="evidence" value="ECO:0007669"/>
    <property type="project" value="UniProtKB-UniRule"/>
</dbReference>
<dbReference type="KEGG" id="ckh:LVJ77_01595"/>
<protein>
    <recommendedName>
        <fullName evidence="1">5-oxoprolinase subunit A</fullName>
        <shortName evidence="1">5-OPase subunit A</shortName>
        <ecNumber evidence="1">3.5.2.9</ecNumber>
    </recommendedName>
    <alternativeName>
        <fullName evidence="1">5-oxoprolinase (ATP-hydrolyzing) subunit A</fullName>
    </alternativeName>
</protein>
<keyword evidence="1" id="KW-0547">Nucleotide-binding</keyword>
<dbReference type="Pfam" id="PF03746">
    <property type="entry name" value="LamB_YcsF"/>
    <property type="match status" value="1"/>
</dbReference>
<dbReference type="GO" id="GO:0017168">
    <property type="term" value="F:5-oxoprolinase (ATP-hydrolyzing) activity"/>
    <property type="evidence" value="ECO:0007669"/>
    <property type="project" value="UniProtKB-UniRule"/>
</dbReference>
<comment type="catalytic activity">
    <reaction evidence="1">
        <text>5-oxo-L-proline + ATP + 2 H2O = L-glutamate + ADP + phosphate + H(+)</text>
        <dbReference type="Rhea" id="RHEA:10348"/>
        <dbReference type="ChEBI" id="CHEBI:15377"/>
        <dbReference type="ChEBI" id="CHEBI:15378"/>
        <dbReference type="ChEBI" id="CHEBI:29985"/>
        <dbReference type="ChEBI" id="CHEBI:30616"/>
        <dbReference type="ChEBI" id="CHEBI:43474"/>
        <dbReference type="ChEBI" id="CHEBI:58402"/>
        <dbReference type="ChEBI" id="CHEBI:456216"/>
        <dbReference type="EC" id="3.5.2.9"/>
    </reaction>
</comment>
<comment type="function">
    <text evidence="1">Catalyzes the cleavage of 5-oxoproline to form L-glutamate coupled to the hydrolysis of ATP to ADP and inorganic phosphate.</text>
</comment>
<dbReference type="NCBIfam" id="NF003814">
    <property type="entry name" value="PRK05406.1-3"/>
    <property type="match status" value="1"/>
</dbReference>
<dbReference type="Gene3D" id="3.20.20.370">
    <property type="entry name" value="Glycoside hydrolase/deacetylase"/>
    <property type="match status" value="1"/>
</dbReference>
<dbReference type="InterPro" id="IPR005501">
    <property type="entry name" value="LamB/YcsF/PxpA-like"/>
</dbReference>
<accession>A0A8T9MV13</accession>
<dbReference type="RefSeq" id="WP_027008894.1">
    <property type="nucleotide sequence ID" value="NZ_CP091521.1"/>
</dbReference>
<evidence type="ECO:0000256" key="1">
    <source>
        <dbReference type="HAMAP-Rule" id="MF_00691"/>
    </source>
</evidence>
<dbReference type="Proteomes" id="UP000831534">
    <property type="component" value="Chromosome"/>
</dbReference>
<keyword evidence="1" id="KW-0067">ATP-binding</keyword>
<dbReference type="NCBIfam" id="NF003815">
    <property type="entry name" value="PRK05406.1-4"/>
    <property type="match status" value="1"/>
</dbReference>
<dbReference type="InterPro" id="IPR011330">
    <property type="entry name" value="Glyco_hydro/deAcase_b/a-brl"/>
</dbReference>
<keyword evidence="1 2" id="KW-0378">Hydrolase</keyword>
<dbReference type="AlphaFoldDB" id="A0A8T9MV13"/>
<organism evidence="2 3">
    <name type="scientific">Conchiformibius kuhniae</name>
    <dbReference type="NCBI Taxonomy" id="211502"/>
    <lineage>
        <taxon>Bacteria</taxon>
        <taxon>Pseudomonadati</taxon>
        <taxon>Pseudomonadota</taxon>
        <taxon>Betaproteobacteria</taxon>
        <taxon>Neisseriales</taxon>
        <taxon>Neisseriaceae</taxon>
        <taxon>Conchiformibius</taxon>
    </lineage>
</organism>
<dbReference type="HAMAP" id="MF_00691">
    <property type="entry name" value="PxpA"/>
    <property type="match status" value="1"/>
</dbReference>
<sequence length="251" mass="26695">MTTVDLNADLAEGCGNDRALLQYVTSANLCCGIHAGGAAHIAAALAWAKAENVRIGAHPSFPDRDNFGRKNMALPPDELRAWLRYQLGATAALCRAAGVAMAYVKPHGALYNQAAQDPELARLIAETVRGFDPALRLMALSGSLLLQAGREAGLGVISEVFADRRYLPDGSLVPRSRADAQIDNDEEAVAQVLQMVREGTVTATDGSRVPVRADSVCLHGDGAHALEFAALIRKALEQNGIEIRAENFQVA</sequence>
<dbReference type="EMBL" id="CP091521">
    <property type="protein sequence ID" value="UOP05031.1"/>
    <property type="molecule type" value="Genomic_DNA"/>
</dbReference>
<dbReference type="PANTHER" id="PTHR30292">
    <property type="entry name" value="UNCHARACTERIZED PROTEIN YBGL-RELATED"/>
    <property type="match status" value="1"/>
</dbReference>
<evidence type="ECO:0000313" key="3">
    <source>
        <dbReference type="Proteomes" id="UP000831534"/>
    </source>
</evidence>
<reference evidence="2" key="1">
    <citation type="journal article" date="2022" name="Res Sq">
        <title>Evolution of multicellular longitudinally dividing oral cavity symbionts (Neisseriaceae).</title>
        <authorList>
            <person name="Nyongesa S."/>
            <person name="Weber P."/>
            <person name="Bernet E."/>
            <person name="Pullido F."/>
            <person name="Nieckarz M."/>
            <person name="Delaby M."/>
            <person name="Nieves C."/>
            <person name="Viehboeck T."/>
            <person name="Krause N."/>
            <person name="Rivera-Millot A."/>
            <person name="Nakamura A."/>
            <person name="Vischer N."/>
            <person name="VanNieuwenhze M."/>
            <person name="Brun Y."/>
            <person name="Cava F."/>
            <person name="Bulgheresi S."/>
            <person name="Veyrier F."/>
        </authorList>
    </citation>
    <scope>NUCLEOTIDE SEQUENCE</scope>
    <source>
        <strain evidence="2">17694</strain>
    </source>
</reference>
<dbReference type="GO" id="GO:0005975">
    <property type="term" value="P:carbohydrate metabolic process"/>
    <property type="evidence" value="ECO:0007669"/>
    <property type="project" value="InterPro"/>
</dbReference>
<gene>
    <name evidence="1 2" type="primary">pxpA</name>
    <name evidence="2" type="ORF">LVJ77_01595</name>
</gene>
<dbReference type="SUPFAM" id="SSF88713">
    <property type="entry name" value="Glycoside hydrolase/deacetylase"/>
    <property type="match status" value="1"/>
</dbReference>
<comment type="similarity">
    <text evidence="1">Belongs to the LamB/PxpA family.</text>
</comment>
<name>A0A8T9MV13_9NEIS</name>
<comment type="subunit">
    <text evidence="1">Forms a complex composed of PxpA, PxpB and PxpC.</text>
</comment>
<dbReference type="NCBIfam" id="NF003816">
    <property type="entry name" value="PRK05406.1-5"/>
    <property type="match status" value="1"/>
</dbReference>
<proteinExistence type="inferred from homology"/>